<keyword evidence="4 6" id="KW-1133">Transmembrane helix</keyword>
<feature type="transmembrane region" description="Helical" evidence="6">
    <location>
        <begin position="257"/>
        <end position="280"/>
    </location>
</feature>
<gene>
    <name evidence="8" type="ORF">C8N30_2638</name>
</gene>
<keyword evidence="5 6" id="KW-0472">Membrane</keyword>
<evidence type="ECO:0000256" key="6">
    <source>
        <dbReference type="SAM" id="Phobius"/>
    </source>
</evidence>
<feature type="transmembrane region" description="Helical" evidence="6">
    <location>
        <begin position="186"/>
        <end position="210"/>
    </location>
</feature>
<organism evidence="8 9">
    <name type="scientific">Sulfitobacter guttiformis</name>
    <dbReference type="NCBI Taxonomy" id="74349"/>
    <lineage>
        <taxon>Bacteria</taxon>
        <taxon>Pseudomonadati</taxon>
        <taxon>Pseudomonadota</taxon>
        <taxon>Alphaproteobacteria</taxon>
        <taxon>Rhodobacterales</taxon>
        <taxon>Roseobacteraceae</taxon>
        <taxon>Sulfitobacter</taxon>
    </lineage>
</organism>
<evidence type="ECO:0000256" key="4">
    <source>
        <dbReference type="ARBA" id="ARBA00022989"/>
    </source>
</evidence>
<dbReference type="PANTHER" id="PTHR34820">
    <property type="entry name" value="INNER MEMBRANE PROTEIN YEBZ"/>
    <property type="match status" value="1"/>
</dbReference>
<dbReference type="InterPro" id="IPR008457">
    <property type="entry name" value="Cu-R_CopD_dom"/>
</dbReference>
<dbReference type="OrthoDB" id="8478277at2"/>
<keyword evidence="3 6" id="KW-0812">Transmembrane</keyword>
<keyword evidence="9" id="KW-1185">Reference proteome</keyword>
<keyword evidence="2" id="KW-1003">Cell membrane</keyword>
<dbReference type="Pfam" id="PF05425">
    <property type="entry name" value="CopD"/>
    <property type="match status" value="1"/>
</dbReference>
<evidence type="ECO:0000256" key="3">
    <source>
        <dbReference type="ARBA" id="ARBA00022692"/>
    </source>
</evidence>
<comment type="caution">
    <text evidence="8">The sequence shown here is derived from an EMBL/GenBank/DDBJ whole genome shotgun (WGS) entry which is preliminary data.</text>
</comment>
<name>A0A420DH78_9RHOB</name>
<feature type="domain" description="Copper resistance protein D" evidence="7">
    <location>
        <begin position="177"/>
        <end position="274"/>
    </location>
</feature>
<evidence type="ECO:0000256" key="1">
    <source>
        <dbReference type="ARBA" id="ARBA00004651"/>
    </source>
</evidence>
<accession>A0A420DH78</accession>
<feature type="transmembrane region" description="Helical" evidence="6">
    <location>
        <begin position="79"/>
        <end position="103"/>
    </location>
</feature>
<reference evidence="8 9" key="1">
    <citation type="submission" date="2018-09" db="EMBL/GenBank/DDBJ databases">
        <title>Genomic Encyclopedia of Archaeal and Bacterial Type Strains, Phase II (KMG-II): from individual species to whole genera.</title>
        <authorList>
            <person name="Goeker M."/>
        </authorList>
    </citation>
    <scope>NUCLEOTIDE SEQUENCE [LARGE SCALE GENOMIC DNA]</scope>
    <source>
        <strain evidence="8 9">DSM 11458</strain>
    </source>
</reference>
<evidence type="ECO:0000313" key="9">
    <source>
        <dbReference type="Proteomes" id="UP000284407"/>
    </source>
</evidence>
<comment type="subcellular location">
    <subcellularLocation>
        <location evidence="1">Cell membrane</location>
        <topology evidence="1">Multi-pass membrane protein</topology>
    </subcellularLocation>
</comment>
<evidence type="ECO:0000256" key="5">
    <source>
        <dbReference type="ARBA" id="ARBA00023136"/>
    </source>
</evidence>
<dbReference type="STRING" id="1443111.Z949_1889"/>
<dbReference type="GO" id="GO:0006825">
    <property type="term" value="P:copper ion transport"/>
    <property type="evidence" value="ECO:0007669"/>
    <property type="project" value="InterPro"/>
</dbReference>
<sequence length="282" mass="29130">MPDIWGQAAIITKVALYLGILTAVGTILVALVFRSEHYKPPAMIFAVLGLAASVLAFSLGGANLTGDIGGMTDPDMLGLLWSTSVGTALLCRVFGLGLLIAGLFLGRSGLWLSGIGGLAALWSFPLVSHVSTRDMALLDGALVVHLGAVAFWIGILIPLRRLARSPAHWPDAADLGHRFGLVARGVIPALILAGVYLSYMLVGSVAALWGTGYGQALILKVALVAGLLGLGAANKLRFIPALRAGDPHAASHLSRSISVECGVILSVMTVTAILTSTLALPT</sequence>
<feature type="transmembrane region" description="Helical" evidence="6">
    <location>
        <begin position="140"/>
        <end position="159"/>
    </location>
</feature>
<feature type="transmembrane region" description="Helical" evidence="6">
    <location>
        <begin position="40"/>
        <end position="59"/>
    </location>
</feature>
<evidence type="ECO:0000259" key="7">
    <source>
        <dbReference type="Pfam" id="PF05425"/>
    </source>
</evidence>
<dbReference type="Proteomes" id="UP000284407">
    <property type="component" value="Unassembled WGS sequence"/>
</dbReference>
<feature type="transmembrane region" description="Helical" evidence="6">
    <location>
        <begin position="110"/>
        <end position="128"/>
    </location>
</feature>
<dbReference type="GO" id="GO:0005886">
    <property type="term" value="C:plasma membrane"/>
    <property type="evidence" value="ECO:0007669"/>
    <property type="project" value="UniProtKB-SubCell"/>
</dbReference>
<dbReference type="AlphaFoldDB" id="A0A420DH78"/>
<proteinExistence type="predicted"/>
<protein>
    <submittedName>
        <fullName evidence="8">Putative copper resistance protein D</fullName>
    </submittedName>
</protein>
<evidence type="ECO:0000256" key="2">
    <source>
        <dbReference type="ARBA" id="ARBA00022475"/>
    </source>
</evidence>
<feature type="transmembrane region" description="Helical" evidence="6">
    <location>
        <begin position="14"/>
        <end position="33"/>
    </location>
</feature>
<evidence type="ECO:0000313" key="8">
    <source>
        <dbReference type="EMBL" id="RKE93570.1"/>
    </source>
</evidence>
<dbReference type="PANTHER" id="PTHR34820:SF4">
    <property type="entry name" value="INNER MEMBRANE PROTEIN YEBZ"/>
    <property type="match status" value="1"/>
</dbReference>
<dbReference type="EMBL" id="RAQK01000002">
    <property type="protein sequence ID" value="RKE93570.1"/>
    <property type="molecule type" value="Genomic_DNA"/>
</dbReference>
<feature type="transmembrane region" description="Helical" evidence="6">
    <location>
        <begin position="216"/>
        <end position="236"/>
    </location>
</feature>
<dbReference type="InterPro" id="IPR032694">
    <property type="entry name" value="CopC/D"/>
</dbReference>
<dbReference type="RefSeq" id="WP_025062382.1">
    <property type="nucleotide sequence ID" value="NZ_RAQK01000002.1"/>
</dbReference>